<dbReference type="PANTHER" id="PTHR42718">
    <property type="entry name" value="MAJOR FACILITATOR SUPERFAMILY MULTIDRUG TRANSPORTER MFSC"/>
    <property type="match status" value="1"/>
</dbReference>
<dbReference type="InterPro" id="IPR004638">
    <property type="entry name" value="EmrB-like"/>
</dbReference>
<evidence type="ECO:0000256" key="9">
    <source>
        <dbReference type="SAM" id="Phobius"/>
    </source>
</evidence>
<comment type="caution">
    <text evidence="11">The sequence shown here is derived from an EMBL/GenBank/DDBJ whole genome shotgun (WGS) entry which is preliminary data.</text>
</comment>
<dbReference type="EMBL" id="ACWF01000014">
    <property type="protein sequence ID" value="EHL79405.1"/>
    <property type="molecule type" value="Genomic_DNA"/>
</dbReference>
<keyword evidence="4" id="KW-1003">Cell membrane</keyword>
<dbReference type="Pfam" id="PF07690">
    <property type="entry name" value="MFS_1"/>
    <property type="match status" value="1"/>
</dbReference>
<feature type="transmembrane region" description="Helical" evidence="9">
    <location>
        <begin position="366"/>
        <end position="384"/>
    </location>
</feature>
<gene>
    <name evidence="11" type="ORF">HMPREF1015_01219</name>
</gene>
<dbReference type="PROSITE" id="PS50850">
    <property type="entry name" value="MFS"/>
    <property type="match status" value="1"/>
</dbReference>
<evidence type="ECO:0000256" key="2">
    <source>
        <dbReference type="ARBA" id="ARBA00008537"/>
    </source>
</evidence>
<name>G9QHG0_9BACI</name>
<dbReference type="Proteomes" id="UP000011747">
    <property type="component" value="Unassembled WGS sequence"/>
</dbReference>
<dbReference type="PRINTS" id="PR01036">
    <property type="entry name" value="TCRTETB"/>
</dbReference>
<dbReference type="GO" id="GO:0022857">
    <property type="term" value="F:transmembrane transporter activity"/>
    <property type="evidence" value="ECO:0007669"/>
    <property type="project" value="InterPro"/>
</dbReference>
<organism evidence="11 12">
    <name type="scientific">Bacillus smithii 7_3_47FAA</name>
    <dbReference type="NCBI Taxonomy" id="665952"/>
    <lineage>
        <taxon>Bacteria</taxon>
        <taxon>Bacillati</taxon>
        <taxon>Bacillota</taxon>
        <taxon>Bacilli</taxon>
        <taxon>Bacillales</taxon>
        <taxon>Bacillaceae</taxon>
        <taxon>Bacillus</taxon>
    </lineage>
</organism>
<feature type="transmembrane region" description="Helical" evidence="9">
    <location>
        <begin position="57"/>
        <end position="77"/>
    </location>
</feature>
<feature type="transmembrane region" description="Helical" evidence="9">
    <location>
        <begin position="146"/>
        <end position="167"/>
    </location>
</feature>
<keyword evidence="3" id="KW-0813">Transport</keyword>
<dbReference type="InterPro" id="IPR036259">
    <property type="entry name" value="MFS_trans_sf"/>
</dbReference>
<feature type="transmembrane region" description="Helical" evidence="9">
    <location>
        <begin position="309"/>
        <end position="330"/>
    </location>
</feature>
<keyword evidence="7 9" id="KW-0472">Membrane</keyword>
<dbReference type="InterPro" id="IPR011701">
    <property type="entry name" value="MFS"/>
</dbReference>
<feature type="transmembrane region" description="Helical" evidence="9">
    <location>
        <begin position="204"/>
        <end position="223"/>
    </location>
</feature>
<evidence type="ECO:0000259" key="10">
    <source>
        <dbReference type="PROSITE" id="PS50850"/>
    </source>
</evidence>
<comment type="subcellular location">
    <subcellularLocation>
        <location evidence="1">Cell membrane</location>
        <topology evidence="1">Multi-pass membrane protein</topology>
    </subcellularLocation>
</comment>
<evidence type="ECO:0000256" key="6">
    <source>
        <dbReference type="ARBA" id="ARBA00022989"/>
    </source>
</evidence>
<dbReference type="InterPro" id="IPR020846">
    <property type="entry name" value="MFS_dom"/>
</dbReference>
<dbReference type="NCBIfam" id="TIGR00711">
    <property type="entry name" value="efflux_EmrB"/>
    <property type="match status" value="1"/>
</dbReference>
<evidence type="ECO:0000256" key="8">
    <source>
        <dbReference type="SAM" id="MobiDB-lite"/>
    </source>
</evidence>
<keyword evidence="6 9" id="KW-1133">Transmembrane helix</keyword>
<dbReference type="GO" id="GO:0005886">
    <property type="term" value="C:plasma membrane"/>
    <property type="evidence" value="ECO:0007669"/>
    <property type="project" value="UniProtKB-SubCell"/>
</dbReference>
<dbReference type="CDD" id="cd17503">
    <property type="entry name" value="MFS_LmrB_MDR_like"/>
    <property type="match status" value="1"/>
</dbReference>
<feature type="transmembrane region" description="Helical" evidence="9">
    <location>
        <begin position="110"/>
        <end position="134"/>
    </location>
</feature>
<keyword evidence="5 9" id="KW-0812">Transmembrane</keyword>
<feature type="transmembrane region" description="Helical" evidence="9">
    <location>
        <begin position="173"/>
        <end position="192"/>
    </location>
</feature>
<keyword evidence="12" id="KW-1185">Reference proteome</keyword>
<feature type="transmembrane region" description="Helical" evidence="9">
    <location>
        <begin position="84"/>
        <end position="104"/>
    </location>
</feature>
<evidence type="ECO:0000256" key="5">
    <source>
        <dbReference type="ARBA" id="ARBA00022692"/>
    </source>
</evidence>
<comment type="similarity">
    <text evidence="2">Belongs to the major facilitator superfamily. EmrB family.</text>
</comment>
<evidence type="ECO:0000256" key="3">
    <source>
        <dbReference type="ARBA" id="ARBA00022448"/>
    </source>
</evidence>
<accession>G9QHG0</accession>
<dbReference type="PATRIC" id="fig|665952.3.peg.352"/>
<feature type="transmembrane region" description="Helical" evidence="9">
    <location>
        <begin position="273"/>
        <end position="297"/>
    </location>
</feature>
<evidence type="ECO:0000256" key="7">
    <source>
        <dbReference type="ARBA" id="ARBA00023136"/>
    </source>
</evidence>
<reference evidence="11 12" key="1">
    <citation type="submission" date="2011-09" db="EMBL/GenBank/DDBJ databases">
        <title>The Genome Sequence of Bacillus smithii 7_3_47FAA.</title>
        <authorList>
            <consortium name="The Broad Institute Genome Sequencing Platform"/>
            <person name="Earl A."/>
            <person name="Ward D."/>
            <person name="Feldgarden M."/>
            <person name="Gevers D."/>
            <person name="Daigneault M."/>
            <person name="Strauss J."/>
            <person name="Allen-Vercoe E."/>
            <person name="Young S.K."/>
            <person name="Zeng Q."/>
            <person name="Gargeya S."/>
            <person name="Fitzgerald M."/>
            <person name="Haas B."/>
            <person name="Abouelleil A."/>
            <person name="Alvarado L."/>
            <person name="Arachchi H.M."/>
            <person name="Berlin A."/>
            <person name="Brown A."/>
            <person name="Chapman S.B."/>
            <person name="Chen Z."/>
            <person name="Dunbar C."/>
            <person name="Freedman E."/>
            <person name="Gearin G."/>
            <person name="Goldberg J."/>
            <person name="Griggs A."/>
            <person name="Gujja S."/>
            <person name="Heiman D."/>
            <person name="Howarth C."/>
            <person name="Larson L."/>
            <person name="Lui A."/>
            <person name="MacDonald P.J.P."/>
            <person name="Montmayeur A."/>
            <person name="Murphy C."/>
            <person name="Neiman D."/>
            <person name="Pearson M."/>
            <person name="Priest M."/>
            <person name="Roberts A."/>
            <person name="Saif S."/>
            <person name="Shea T."/>
            <person name="Shenoy N."/>
            <person name="Sisk P."/>
            <person name="Stolte C."/>
            <person name="Sykes S."/>
            <person name="Wortman J."/>
            <person name="Nusbaum C."/>
            <person name="Birren B."/>
        </authorList>
    </citation>
    <scope>NUCLEOTIDE SEQUENCE [LARGE SCALE GENOMIC DNA]</scope>
    <source>
        <strain evidence="11 12">7_3_47FAA</strain>
    </source>
</reference>
<proteinExistence type="inferred from homology"/>
<dbReference type="SUPFAM" id="SSF103473">
    <property type="entry name" value="MFS general substrate transporter"/>
    <property type="match status" value="1"/>
</dbReference>
<evidence type="ECO:0000313" key="11">
    <source>
        <dbReference type="EMBL" id="EHL79405.1"/>
    </source>
</evidence>
<dbReference type="Gene3D" id="1.20.1720.10">
    <property type="entry name" value="Multidrug resistance protein D"/>
    <property type="match status" value="1"/>
</dbReference>
<protein>
    <submittedName>
        <fullName evidence="11">Drug:H+ antiporter-2 (14 Spanner) (DHA2) family drug resistance MFS transporter</fullName>
    </submittedName>
</protein>
<feature type="domain" description="Major facilitator superfamily (MFS) profile" evidence="10">
    <location>
        <begin position="19"/>
        <end position="513"/>
    </location>
</feature>
<evidence type="ECO:0000313" key="12">
    <source>
        <dbReference type="Proteomes" id="UP000011747"/>
    </source>
</evidence>
<dbReference type="RefSeq" id="WP_003352628.1">
    <property type="nucleotide sequence ID" value="NZ_JH414740.1"/>
</dbReference>
<dbReference type="AlphaFoldDB" id="G9QHG0"/>
<sequence length="540" mass="59320">MASESADTTNRGIRQHIPLLAVLMLGLFLAILNQTLLSVAMPHMMTDFGVGATTIQWLSTGFMLVNGALIPLSAFLIERFGTRILFLVAMVFFTLGTFICGIAPNFSTMLIGRLIQAVGGGVMQPLVMTIIMFVFPPEMRGRGMGLFGLAMMFAPAIGPTLSGWVIENYTWRIMFYAMVPLGILIILISFFTLRNIMEPKKIKLDYLGALLSLIGVASLLYGVSEAGTDGWTDPVVLTTIVIGLIGIVAFVIQQLTSKKPILDFRVFKYDMFSLSNVISAIITVAMFAGIFLLPIYLQNLRGFTPLQAGLLMLPGALVMMVMSPVSGMLFDKVGPRPLAAVGLLVTILTTYEFTRLSIHTSYQHILGLYMIRSFGMSLLMMPIMTAGMNQLPRHLNSHGTAMTNTLRQISGALGTSLITTIYSNRTNFHYANLADGMSTADPTFMQSFQAFVHSMAEATHLSVEMAQQLSVFSLYSQILLKANVNGINDAFYWATGLCIVGLILSLFLRDVRKDKVRDKAAKRKRNVPMLPSPSERPKEV</sequence>
<feature type="transmembrane region" description="Helical" evidence="9">
    <location>
        <begin position="235"/>
        <end position="252"/>
    </location>
</feature>
<feature type="transmembrane region" description="Helical" evidence="9">
    <location>
        <begin position="17"/>
        <end position="37"/>
    </location>
</feature>
<feature type="transmembrane region" description="Helical" evidence="9">
    <location>
        <begin position="490"/>
        <end position="508"/>
    </location>
</feature>
<evidence type="ECO:0000256" key="1">
    <source>
        <dbReference type="ARBA" id="ARBA00004651"/>
    </source>
</evidence>
<dbReference type="Gene3D" id="1.20.1250.20">
    <property type="entry name" value="MFS general substrate transporter like domains"/>
    <property type="match status" value="1"/>
</dbReference>
<evidence type="ECO:0000256" key="4">
    <source>
        <dbReference type="ARBA" id="ARBA00022475"/>
    </source>
</evidence>
<dbReference type="PANTHER" id="PTHR42718:SF9">
    <property type="entry name" value="MAJOR FACILITATOR SUPERFAMILY MULTIDRUG TRANSPORTER MFSC"/>
    <property type="match status" value="1"/>
</dbReference>
<feature type="region of interest" description="Disordered" evidence="8">
    <location>
        <begin position="519"/>
        <end position="540"/>
    </location>
</feature>
<dbReference type="HOGENOM" id="CLU_000960_28_0_9"/>